<dbReference type="SUPFAM" id="SSF82693">
    <property type="entry name" value="Multidrug efflux transporter AcrB pore domain, PN1, PN2, PC1 and PC2 subdomains"/>
    <property type="match status" value="2"/>
</dbReference>
<dbReference type="Gene3D" id="3.30.2090.10">
    <property type="entry name" value="Multidrug efflux transporter AcrB TolC docking domain, DN and DC subdomains"/>
    <property type="match status" value="2"/>
</dbReference>
<keyword evidence="1" id="KW-0812">Transmembrane</keyword>
<evidence type="ECO:0000313" key="2">
    <source>
        <dbReference type="EMBL" id="ASS73998.1"/>
    </source>
</evidence>
<keyword evidence="3" id="KW-1185">Reference proteome</keyword>
<dbReference type="AlphaFoldDB" id="A0A223CXH0"/>
<name>A0A223CXH0_9BACL</name>
<dbReference type="Gene3D" id="1.20.1640.10">
    <property type="entry name" value="Multidrug efflux transporter AcrB transmembrane domain"/>
    <property type="match status" value="2"/>
</dbReference>
<dbReference type="PANTHER" id="PTHR32063:SF0">
    <property type="entry name" value="SWARMING MOTILITY PROTEIN SWRC"/>
    <property type="match status" value="1"/>
</dbReference>
<feature type="transmembrane region" description="Helical" evidence="1">
    <location>
        <begin position="890"/>
        <end position="911"/>
    </location>
</feature>
<dbReference type="SUPFAM" id="SSF82714">
    <property type="entry name" value="Multidrug efflux transporter AcrB TolC docking domain, DN and DC subdomains"/>
    <property type="match status" value="2"/>
</dbReference>
<proteinExistence type="predicted"/>
<accession>A0A223CXH0</accession>
<reference evidence="2 3" key="1">
    <citation type="journal article" date="2015" name="Int. J. Syst. Evol. Microbiol.">
        <title>Tumebacillus algifaecis sp. nov., isolated from decomposing algal scum.</title>
        <authorList>
            <person name="Wu Y.F."/>
            <person name="Zhang B."/>
            <person name="Xing P."/>
            <person name="Wu Q.L."/>
            <person name="Liu S.J."/>
        </authorList>
    </citation>
    <scope>NUCLEOTIDE SEQUENCE [LARGE SCALE GENOMIC DNA]</scope>
    <source>
        <strain evidence="2 3">THMBR28</strain>
    </source>
</reference>
<dbReference type="PRINTS" id="PR00702">
    <property type="entry name" value="ACRIFLAVINRP"/>
</dbReference>
<protein>
    <submittedName>
        <fullName evidence="2">Cation:proton antiporter</fullName>
    </submittedName>
</protein>
<dbReference type="GO" id="GO:0042910">
    <property type="term" value="F:xenobiotic transmembrane transporter activity"/>
    <property type="evidence" value="ECO:0007669"/>
    <property type="project" value="TreeGrafter"/>
</dbReference>
<dbReference type="EMBL" id="CP022657">
    <property type="protein sequence ID" value="ASS73998.1"/>
    <property type="molecule type" value="Genomic_DNA"/>
</dbReference>
<feature type="transmembrane region" description="Helical" evidence="1">
    <location>
        <begin position="352"/>
        <end position="369"/>
    </location>
</feature>
<gene>
    <name evidence="2" type="ORF">CIG75_02720</name>
</gene>
<dbReference type="RefSeq" id="WP_094235257.1">
    <property type="nucleotide sequence ID" value="NZ_CP022657.1"/>
</dbReference>
<dbReference type="Gene3D" id="3.30.70.1430">
    <property type="entry name" value="Multidrug efflux transporter AcrB pore domain"/>
    <property type="match status" value="2"/>
</dbReference>
<dbReference type="KEGG" id="tab:CIG75_02720"/>
<dbReference type="InterPro" id="IPR027463">
    <property type="entry name" value="AcrB_DN_DC_subdom"/>
</dbReference>
<sequence>MTLFSKFSLRNPIAIIILILLVIAGGLYSSTKLKQELMVDTTSPAIFVNVVYPGASAQEVLNTVTNPLETAIRNVEGVQNVTSSVANSMSFTRIDFDFKDDLNEKKSKIEEAANSVQFPTEVQRPNVIKNSPETNPVFISSLLAKDGLSAEQFQKEISETILPAVKGLPGVGNVQVLGLTNSKISITLDPAKLSEQKLTYQQVVQILQAQNMSNPLGEITINNRNEAVTISGAFSSVEQIGNLLVSPNPELRLKDIGKVEKTSTSDTITSANGKSAVAFNVMKTQDANTADVTDAVKDELEKYADKISVQIIFDSAVDIKESVDSMVREGALGAVFASLLILFFLRNIRVTLIAIVSIPISILITMVLMKEFNLTLNIMTLGGMAVATGRVVDDSIVVIENIIRRMQTEKISQELILSAVKEVAQAITSSTLTTIAVFAPLGLLSGPVGRIFGPFALTVVFALLSSLLVSVTVVPMLSYLLMRKFTPKDHEQKASGARYKKALAWTLNHKFITIAVSILLLVGSLPLAGVAGVTFLPSGDEKMVALKLTMPKGTDMAALETYAKSIDEKLLQDQRVSDTQLIIGNPRGGAKSLSETNVANWTLFLKQDADLNAFITEKKDELKPTEADTTLDVTPFDIIAGPGVLDINVTVNGPSKELIRQGAEQITEAVKSIEGTDNVKNNLQDDLKEVTLQVRTDDALKNGLTTAQATQLLRPFLTEQAIGKMTVGNQTDKIYLQVKPADGLNSVDAVSKLELITPQNKTIQVKDIADVKETSRPATIMLLDSKEYASVTGMITLADKAKVNKELQAKLKSLTLPDDVTYSLGGSNKQINDMLADMGMAILIAIGMVYIVMVVAFNEGKAPFAILFSIPFALIGVLLATVIAQQPISLATLIGILMLIGIVVTNAIVLLDRVKQQMKKGMTIRESLLEAGGVRLRPILMTAFATMFALVPLALGLGKSILISQGLAVAVIGGLITSTFLTLFIVPIMFEILNRKRVKAELSAGSGSKQSKSVTA</sequence>
<evidence type="ECO:0000256" key="1">
    <source>
        <dbReference type="SAM" id="Phobius"/>
    </source>
</evidence>
<feature type="transmembrane region" description="Helical" evidence="1">
    <location>
        <begin position="838"/>
        <end position="857"/>
    </location>
</feature>
<feature type="transmembrane region" description="Helical" evidence="1">
    <location>
        <begin position="423"/>
        <end position="443"/>
    </location>
</feature>
<dbReference type="InterPro" id="IPR001036">
    <property type="entry name" value="Acrflvin-R"/>
</dbReference>
<dbReference type="PANTHER" id="PTHR32063">
    <property type="match status" value="1"/>
</dbReference>
<keyword evidence="1" id="KW-0472">Membrane</keyword>
<dbReference type="Gene3D" id="3.30.70.1440">
    <property type="entry name" value="Multidrug efflux transporter AcrB pore domain"/>
    <property type="match status" value="1"/>
</dbReference>
<dbReference type="OrthoDB" id="9757876at2"/>
<dbReference type="GO" id="GO:0005886">
    <property type="term" value="C:plasma membrane"/>
    <property type="evidence" value="ECO:0007669"/>
    <property type="project" value="TreeGrafter"/>
</dbReference>
<dbReference type="Gene3D" id="3.30.70.1320">
    <property type="entry name" value="Multidrug efflux transporter AcrB pore domain like"/>
    <property type="match status" value="1"/>
</dbReference>
<feature type="transmembrane region" description="Helical" evidence="1">
    <location>
        <begin position="864"/>
        <end position="884"/>
    </location>
</feature>
<organism evidence="2 3">
    <name type="scientific">Tumebacillus algifaecis</name>
    <dbReference type="NCBI Taxonomy" id="1214604"/>
    <lineage>
        <taxon>Bacteria</taxon>
        <taxon>Bacillati</taxon>
        <taxon>Bacillota</taxon>
        <taxon>Bacilli</taxon>
        <taxon>Bacillales</taxon>
        <taxon>Alicyclobacillaceae</taxon>
        <taxon>Tumebacillus</taxon>
    </lineage>
</organism>
<feature type="transmembrane region" description="Helical" evidence="1">
    <location>
        <begin position="511"/>
        <end position="536"/>
    </location>
</feature>
<evidence type="ECO:0000313" key="3">
    <source>
        <dbReference type="Proteomes" id="UP000214688"/>
    </source>
</evidence>
<dbReference type="Pfam" id="PF00873">
    <property type="entry name" value="ACR_tran"/>
    <property type="match status" value="1"/>
</dbReference>
<feature type="transmembrane region" description="Helical" evidence="1">
    <location>
        <begin position="967"/>
        <end position="990"/>
    </location>
</feature>
<feature type="transmembrane region" description="Helical" evidence="1">
    <location>
        <begin position="932"/>
        <end position="955"/>
    </location>
</feature>
<dbReference type="Proteomes" id="UP000214688">
    <property type="component" value="Chromosome"/>
</dbReference>
<keyword evidence="1" id="KW-1133">Transmembrane helix</keyword>
<dbReference type="SUPFAM" id="SSF82866">
    <property type="entry name" value="Multidrug efflux transporter AcrB transmembrane domain"/>
    <property type="match status" value="2"/>
</dbReference>
<feature type="transmembrane region" description="Helical" evidence="1">
    <location>
        <begin position="455"/>
        <end position="481"/>
    </location>
</feature>